<evidence type="ECO:0000313" key="1">
    <source>
        <dbReference type="EMBL" id="CAG8272431.1"/>
    </source>
</evidence>
<dbReference type="Proteomes" id="UP001152646">
    <property type="component" value="Unassembled WGS sequence"/>
</dbReference>
<proteinExistence type="predicted"/>
<dbReference type="PANTHER" id="PTHR35179">
    <property type="entry name" value="PROTEIN CBG02620"/>
    <property type="match status" value="1"/>
</dbReference>
<keyword evidence="4" id="KW-1185">Reference proteome</keyword>
<dbReference type="AlphaFoldDB" id="A0A9W4N5S1"/>
<dbReference type="OrthoDB" id="272139at2759"/>
<evidence type="ECO:0000313" key="3">
    <source>
        <dbReference type="Proteomes" id="UP001152646"/>
    </source>
</evidence>
<evidence type="ECO:0008006" key="5">
    <source>
        <dbReference type="Google" id="ProtNLM"/>
    </source>
</evidence>
<dbReference type="Proteomes" id="UP001152649">
    <property type="component" value="Unassembled WGS sequence"/>
</dbReference>
<accession>A0A9W4N5S1</accession>
<evidence type="ECO:0000313" key="4">
    <source>
        <dbReference type="Proteomes" id="UP001152649"/>
    </source>
</evidence>
<organism evidence="1 3">
    <name type="scientific">Penicillium salamii</name>
    <dbReference type="NCBI Taxonomy" id="1612424"/>
    <lineage>
        <taxon>Eukaryota</taxon>
        <taxon>Fungi</taxon>
        <taxon>Dikarya</taxon>
        <taxon>Ascomycota</taxon>
        <taxon>Pezizomycotina</taxon>
        <taxon>Eurotiomycetes</taxon>
        <taxon>Eurotiomycetidae</taxon>
        <taxon>Eurotiales</taxon>
        <taxon>Aspergillaceae</taxon>
        <taxon>Penicillium</taxon>
    </lineage>
</organism>
<comment type="caution">
    <text evidence="1">The sequence shown here is derived from an EMBL/GenBank/DDBJ whole genome shotgun (WGS) entry which is preliminary data.</text>
</comment>
<dbReference type="EMBL" id="CAJVPA010000048">
    <property type="protein sequence ID" value="CAG8272431.1"/>
    <property type="molecule type" value="Genomic_DNA"/>
</dbReference>
<dbReference type="EMBL" id="CAJVPG010000208">
    <property type="protein sequence ID" value="CAG8372672.1"/>
    <property type="molecule type" value="Genomic_DNA"/>
</dbReference>
<name>A0A9W4N5S1_9EURO</name>
<sequence>MSDFKTTSEGIEEISRLGLESFAPTEAIITDVRHLASYNWIEASTPTIAVPGSPAQWSAPPGRRQVKKDSGLVYISQNAARHPDSPLEPLFRSLYIENPSFDIKSIDIVSDRNNIRKLLSFIKPTLNNNGLDAFTIQVDMIAQTAIFSRDETATYEVIGPSEFRGFGHEFEKAYTISQIKGSTGHHRILSYRLGGLSFLVRHETDGCVRDLKSSVKDEKSTGENLANILNSLSITSETASIDEPSIESNLTIKREGRIASRESTLEIKTRVFHKPLELAEVAAQLWVSQTPKLVRAHHQRGIFSTPKVEDVTVAVKDWEKSHQDTITKLVALINCILRMTRDWGGSSSIRYDPLKDKLLIKRIEGRKVLPEDLYSRWKNTIPATVTQKGSVHGPEVTEKSPNTRRSTVALDRDEALPSSIKTEPAKLRRVAITALVNKSGS</sequence>
<evidence type="ECO:0000313" key="2">
    <source>
        <dbReference type="EMBL" id="CAG8372672.1"/>
    </source>
</evidence>
<protein>
    <recommendedName>
        <fullName evidence="5">Geranylgeranyl pyrophosphate synthetase</fullName>
    </recommendedName>
</protein>
<gene>
    <name evidence="1" type="ORF">PSALAMII_LOCUS1259</name>
    <name evidence="2" type="ORF">PSALAMII_LOCUS4894</name>
</gene>
<reference evidence="1" key="1">
    <citation type="submission" date="2021-07" db="EMBL/GenBank/DDBJ databases">
        <authorList>
            <person name="Branca A.L. A."/>
        </authorList>
    </citation>
    <scope>NUCLEOTIDE SEQUENCE</scope>
</reference>
<dbReference type="PANTHER" id="PTHR35179:SF2">
    <property type="entry name" value="START DOMAIN-CONTAINING PROTEIN"/>
    <property type="match status" value="1"/>
</dbReference>